<reference evidence="2" key="1">
    <citation type="submission" date="2020-02" db="EMBL/GenBank/DDBJ databases">
        <authorList>
            <person name="Meier V. D."/>
        </authorList>
    </citation>
    <scope>NUCLEOTIDE SEQUENCE</scope>
    <source>
        <strain evidence="2">AVDCRST_MAG53</strain>
    </source>
</reference>
<feature type="region of interest" description="Disordered" evidence="1">
    <location>
        <begin position="1"/>
        <end position="40"/>
    </location>
</feature>
<evidence type="ECO:0000313" key="2">
    <source>
        <dbReference type="EMBL" id="CAA9501022.1"/>
    </source>
</evidence>
<feature type="non-terminal residue" evidence="2">
    <location>
        <position position="40"/>
    </location>
</feature>
<accession>A0A6J4SPJ9</accession>
<feature type="non-terminal residue" evidence="2">
    <location>
        <position position="1"/>
    </location>
</feature>
<proteinExistence type="predicted"/>
<feature type="compositionally biased region" description="Basic residues" evidence="1">
    <location>
        <begin position="1"/>
        <end position="12"/>
    </location>
</feature>
<dbReference type="EMBL" id="CADCVR010000064">
    <property type="protein sequence ID" value="CAA9501022.1"/>
    <property type="molecule type" value="Genomic_DNA"/>
</dbReference>
<evidence type="ECO:0000256" key="1">
    <source>
        <dbReference type="SAM" id="MobiDB-lite"/>
    </source>
</evidence>
<sequence>AAAPARGHRRRNPGTQAPGRQAKSSTSRTALLLAGRGCRM</sequence>
<protein>
    <submittedName>
        <fullName evidence="2">Uncharacterized protein</fullName>
    </submittedName>
</protein>
<dbReference type="AlphaFoldDB" id="A0A6J4SPJ9"/>
<name>A0A6J4SPJ9_9ACTN</name>
<gene>
    <name evidence="2" type="ORF">AVDCRST_MAG53-1962</name>
</gene>
<organism evidence="2">
    <name type="scientific">uncultured Solirubrobacteraceae bacterium</name>
    <dbReference type="NCBI Taxonomy" id="1162706"/>
    <lineage>
        <taxon>Bacteria</taxon>
        <taxon>Bacillati</taxon>
        <taxon>Actinomycetota</taxon>
        <taxon>Thermoleophilia</taxon>
        <taxon>Solirubrobacterales</taxon>
        <taxon>Solirubrobacteraceae</taxon>
        <taxon>environmental samples</taxon>
    </lineage>
</organism>